<evidence type="ECO:0000259" key="8">
    <source>
        <dbReference type="PROSITE" id="PS50111"/>
    </source>
</evidence>
<evidence type="ECO:0000256" key="1">
    <source>
        <dbReference type="ARBA" id="ARBA00004429"/>
    </source>
</evidence>
<proteinExistence type="inferred from homology"/>
<evidence type="ECO:0000256" key="4">
    <source>
        <dbReference type="ARBA" id="ARBA00023224"/>
    </source>
</evidence>
<dbReference type="AlphaFoldDB" id="A0A4U9HWP8"/>
<feature type="domain" description="Methyl-accepting transducer" evidence="8">
    <location>
        <begin position="143"/>
        <end position="372"/>
    </location>
</feature>
<organism evidence="10 11">
    <name type="scientific">Leclercia adecarboxylata</name>
    <dbReference type="NCBI Taxonomy" id="83655"/>
    <lineage>
        <taxon>Bacteria</taxon>
        <taxon>Pseudomonadati</taxon>
        <taxon>Pseudomonadota</taxon>
        <taxon>Gammaproteobacteria</taxon>
        <taxon>Enterobacterales</taxon>
        <taxon>Enterobacteriaceae</taxon>
        <taxon>Leclercia</taxon>
    </lineage>
</organism>
<dbReference type="SMART" id="SM00283">
    <property type="entry name" value="MA"/>
    <property type="match status" value="1"/>
</dbReference>
<keyword evidence="4 6" id="KW-0807">Transducer</keyword>
<evidence type="ECO:0000256" key="5">
    <source>
        <dbReference type="ARBA" id="ARBA00029447"/>
    </source>
</evidence>
<feature type="domain" description="HAMP" evidence="9">
    <location>
        <begin position="86"/>
        <end position="138"/>
    </location>
</feature>
<reference evidence="10 11" key="1">
    <citation type="submission" date="2019-05" db="EMBL/GenBank/DDBJ databases">
        <authorList>
            <consortium name="Pathogen Informatics"/>
        </authorList>
    </citation>
    <scope>NUCLEOTIDE SEQUENCE [LARGE SCALE GENOMIC DNA]</scope>
    <source>
        <strain evidence="10 11">NCTC13032</strain>
    </source>
</reference>
<evidence type="ECO:0000256" key="6">
    <source>
        <dbReference type="PROSITE-ProRule" id="PRU00284"/>
    </source>
</evidence>
<dbReference type="CDD" id="cd11386">
    <property type="entry name" value="MCP_signal"/>
    <property type="match status" value="1"/>
</dbReference>
<evidence type="ECO:0000256" key="3">
    <source>
        <dbReference type="ARBA" id="ARBA00022500"/>
    </source>
</evidence>
<dbReference type="InterPro" id="IPR003660">
    <property type="entry name" value="HAMP_dom"/>
</dbReference>
<dbReference type="GO" id="GO:0006935">
    <property type="term" value="P:chemotaxis"/>
    <property type="evidence" value="ECO:0007669"/>
    <property type="project" value="UniProtKB-KW"/>
</dbReference>
<feature type="transmembrane region" description="Helical" evidence="7">
    <location>
        <begin position="40"/>
        <end position="60"/>
    </location>
</feature>
<dbReference type="PANTHER" id="PTHR43531:SF14">
    <property type="entry name" value="METHYL-ACCEPTING CHEMOTAXIS PROTEIN I-RELATED"/>
    <property type="match status" value="1"/>
</dbReference>
<evidence type="ECO:0000256" key="7">
    <source>
        <dbReference type="SAM" id="Phobius"/>
    </source>
</evidence>
<gene>
    <name evidence="10" type="primary">tap_1</name>
    <name evidence="10" type="ORF">NCTC13032_03895</name>
</gene>
<feature type="transmembrane region" description="Helical" evidence="7">
    <location>
        <begin position="66"/>
        <end position="90"/>
    </location>
</feature>
<dbReference type="PANTHER" id="PTHR43531">
    <property type="entry name" value="PROTEIN ICFG"/>
    <property type="match status" value="1"/>
</dbReference>
<protein>
    <submittedName>
        <fullName evidence="10">Dipeptide chemoreceptor protein</fullName>
    </submittedName>
</protein>
<keyword evidence="7" id="KW-0472">Membrane</keyword>
<evidence type="ECO:0000313" key="11">
    <source>
        <dbReference type="Proteomes" id="UP000310719"/>
    </source>
</evidence>
<keyword evidence="10" id="KW-0675">Receptor</keyword>
<evidence type="ECO:0000313" key="10">
    <source>
        <dbReference type="EMBL" id="VTP69004.1"/>
    </source>
</evidence>
<dbReference type="PROSITE" id="PS50885">
    <property type="entry name" value="HAMP"/>
    <property type="match status" value="1"/>
</dbReference>
<comment type="subcellular location">
    <subcellularLocation>
        <location evidence="1">Cell inner membrane</location>
        <topology evidence="1">Multi-pass membrane protein</topology>
    </subcellularLocation>
</comment>
<keyword evidence="2" id="KW-0488">Methylation</keyword>
<sequence>MNSLDEMRVKNKKQSVIYSISSENSVVVYIMLRNISVRTFILSYLAVVLLLIDGLVFFLAPQTSLLISLNLLFVVAFVFLRVYMTLYLVVPINTVKRSIEEVVAGNLGVTIPEFGDNCAGRLIPGINTLSHNIATLVREIRSSSATAMRLSEQLAARSSALAAKTELQSASLIQTSASMEQMAATTKNTADNTRLANEKANVATQQAKKGGELMGQVANNMLSITECAQQMTEIITMIDGIAFQTNILALNAAVEAARAGDHGKGFSVVAGEVRSLAHRSAEAAKSIKSLIAVTSSNVSQGAMVVAEAEKNMHEIVSGSGQVSKLMDEISTSTYEQEKGIAQITQALTDLENVTQSNVGMVEELSGSSAVLKNQVDELQARTRNFHLEPASSAPLFDEQLSPART</sequence>
<dbReference type="GO" id="GO:0007165">
    <property type="term" value="P:signal transduction"/>
    <property type="evidence" value="ECO:0007669"/>
    <property type="project" value="UniProtKB-KW"/>
</dbReference>
<name>A0A4U9HWP8_9ENTR</name>
<dbReference type="InterPro" id="IPR051310">
    <property type="entry name" value="MCP_chemotaxis"/>
</dbReference>
<dbReference type="InterPro" id="IPR004089">
    <property type="entry name" value="MCPsignal_dom"/>
</dbReference>
<dbReference type="PROSITE" id="PS50111">
    <property type="entry name" value="CHEMOTAXIS_TRANSDUC_2"/>
    <property type="match status" value="1"/>
</dbReference>
<comment type="similarity">
    <text evidence="5">Belongs to the methyl-accepting chemotaxis (MCP) protein family.</text>
</comment>
<dbReference type="Proteomes" id="UP000310719">
    <property type="component" value="Chromosome"/>
</dbReference>
<keyword evidence="7" id="KW-0812">Transmembrane</keyword>
<accession>A0A4U9HWP8</accession>
<dbReference type="Gene3D" id="1.10.287.950">
    <property type="entry name" value="Methyl-accepting chemotaxis protein"/>
    <property type="match status" value="1"/>
</dbReference>
<keyword evidence="3" id="KW-0145">Chemotaxis</keyword>
<dbReference type="GO" id="GO:0004888">
    <property type="term" value="F:transmembrane signaling receptor activity"/>
    <property type="evidence" value="ECO:0007669"/>
    <property type="project" value="TreeGrafter"/>
</dbReference>
<dbReference type="FunFam" id="1.10.287.950:FF:000001">
    <property type="entry name" value="Methyl-accepting chemotaxis sensory transducer"/>
    <property type="match status" value="1"/>
</dbReference>
<keyword evidence="7" id="KW-1133">Transmembrane helix</keyword>
<dbReference type="STRING" id="83655.APT61_09925"/>
<evidence type="ECO:0000259" key="9">
    <source>
        <dbReference type="PROSITE" id="PS50885"/>
    </source>
</evidence>
<dbReference type="EMBL" id="LR590464">
    <property type="protein sequence ID" value="VTP69004.1"/>
    <property type="molecule type" value="Genomic_DNA"/>
</dbReference>
<dbReference type="Pfam" id="PF00015">
    <property type="entry name" value="MCPsignal"/>
    <property type="match status" value="1"/>
</dbReference>
<evidence type="ECO:0000256" key="2">
    <source>
        <dbReference type="ARBA" id="ARBA00022481"/>
    </source>
</evidence>
<dbReference type="SUPFAM" id="SSF58104">
    <property type="entry name" value="Methyl-accepting chemotaxis protein (MCP) signaling domain"/>
    <property type="match status" value="1"/>
</dbReference>
<dbReference type="GO" id="GO:0005886">
    <property type="term" value="C:plasma membrane"/>
    <property type="evidence" value="ECO:0007669"/>
    <property type="project" value="UniProtKB-SubCell"/>
</dbReference>